<dbReference type="PANTHER" id="PTHR11102">
    <property type="entry name" value="SEL-1-LIKE PROTEIN"/>
    <property type="match status" value="1"/>
</dbReference>
<sequence length="686" mass="75007">MVKKMVFTIGMAMTVSCITGTSGMAEVSGTPGTPEVSGAPAMAGISEVTGASGGTGVSDGEEEAGQQYYRQYGQAKASGDMIQAMRYLKDSAGAGYLKAQEQLGEDLEKGEYGTADAGRAMEWYRKAAAQGSPKAMMSIGLLYFTGNGVGTDYQTAMEWMMESIRAGDRKGPRYAGLMFEKGLGVQKDYGAAAAYYQLGAERGDITSQYYLGRLYEFGQGVPQDYGMAMQWYETAAGRGDKTAAVGMIGMAGLYEYGKGTEPDWQQADSWYQKAAATGYEVEYGEPLQVTAVTEVFGNGQKITAVILEYDREIQNRSVASDSFFVQGRTIMKAYANTEADRADAGTDGRYVILELSTADELSSVYEGGIINGGNGPAGTTGSGVVKAVYVSVEQEKTIMTEEDIPLLPNGGIYPNTEVKNRTVDDFQQKIFRDPDTGEYLMYNLYIPEDYSTQKEYPLILFMADASADGDDVMITLRQGNGAVVWAGPEEQAKHPCFVLAPQFRKDAPETMNDTVMKLIGQLESEYRIDSRRIYTSGQSAGCIRSIDMDIRYPGFFAGLLLVAGQSDPDAMRVMKDENIWIIISEGDKRGYPGMNASVAVWEADGAAVAKGVWDARWSREEYARAAADMRAQGSPVHYTMFRLGTTWDGNPEEETPNEHNSSMHFAYDIEEIRDWLFEQVLGEQHP</sequence>
<dbReference type="InterPro" id="IPR029058">
    <property type="entry name" value="AB_hydrolase_fold"/>
</dbReference>
<dbReference type="SMART" id="SM00671">
    <property type="entry name" value="SEL1"/>
    <property type="match status" value="6"/>
</dbReference>
<dbReference type="InterPro" id="IPR010126">
    <property type="entry name" value="Esterase_phb"/>
</dbReference>
<keyword evidence="2" id="KW-0378">Hydrolase</keyword>
<gene>
    <name evidence="4" type="ORF">WMQ36_06945</name>
</gene>
<accession>A0ABV1D2S7</accession>
<dbReference type="Gene3D" id="2.60.40.2180">
    <property type="match status" value="1"/>
</dbReference>
<dbReference type="InterPro" id="IPR006597">
    <property type="entry name" value="Sel1-like"/>
</dbReference>
<dbReference type="PROSITE" id="PS51257">
    <property type="entry name" value="PROKAR_LIPOPROTEIN"/>
    <property type="match status" value="1"/>
</dbReference>
<dbReference type="PANTHER" id="PTHR11102:SF160">
    <property type="entry name" value="ERAD-ASSOCIATED E3 UBIQUITIN-PROTEIN LIGASE COMPONENT HRD3"/>
    <property type="match status" value="1"/>
</dbReference>
<evidence type="ECO:0000256" key="1">
    <source>
        <dbReference type="ARBA" id="ARBA00022729"/>
    </source>
</evidence>
<proteinExistence type="predicted"/>
<name>A0ABV1D2S7_9FIRM</name>
<dbReference type="Pfam" id="PF18435">
    <property type="entry name" value="EstA_Ig_like"/>
    <property type="match status" value="1"/>
</dbReference>
<dbReference type="InterPro" id="IPR011990">
    <property type="entry name" value="TPR-like_helical_dom_sf"/>
</dbReference>
<dbReference type="Pfam" id="PF08238">
    <property type="entry name" value="Sel1"/>
    <property type="match status" value="5"/>
</dbReference>
<keyword evidence="5" id="KW-1185">Reference proteome</keyword>
<keyword evidence="1" id="KW-0732">Signal</keyword>
<comment type="caution">
    <text evidence="4">The sequence shown here is derived from an EMBL/GenBank/DDBJ whole genome shotgun (WGS) entry which is preliminary data.</text>
</comment>
<dbReference type="EMBL" id="JBBMFM010000017">
    <property type="protein sequence ID" value="MEQ2424705.1"/>
    <property type="molecule type" value="Genomic_DNA"/>
</dbReference>
<dbReference type="InterPro" id="IPR041172">
    <property type="entry name" value="EstA_Ig-like_N"/>
</dbReference>
<dbReference type="SUPFAM" id="SSF81901">
    <property type="entry name" value="HCP-like"/>
    <property type="match status" value="1"/>
</dbReference>
<dbReference type="Gene3D" id="3.40.50.1820">
    <property type="entry name" value="alpha/beta hydrolase"/>
    <property type="match status" value="1"/>
</dbReference>
<dbReference type="Gene3D" id="1.25.40.10">
    <property type="entry name" value="Tetratricopeptide repeat domain"/>
    <property type="match status" value="1"/>
</dbReference>
<evidence type="ECO:0000256" key="2">
    <source>
        <dbReference type="ARBA" id="ARBA00022801"/>
    </source>
</evidence>
<evidence type="ECO:0000259" key="3">
    <source>
        <dbReference type="Pfam" id="PF18435"/>
    </source>
</evidence>
<organism evidence="4 5">
    <name type="scientific">Enterocloster hominis</name>
    <name type="common">ex Hitch et al. 2024</name>
    <dbReference type="NCBI Taxonomy" id="1917870"/>
    <lineage>
        <taxon>Bacteria</taxon>
        <taxon>Bacillati</taxon>
        <taxon>Bacillota</taxon>
        <taxon>Clostridia</taxon>
        <taxon>Lachnospirales</taxon>
        <taxon>Lachnospiraceae</taxon>
        <taxon>Enterocloster</taxon>
    </lineage>
</organism>
<dbReference type="RefSeq" id="WP_040379718.1">
    <property type="nucleotide sequence ID" value="NZ_JBBMFM010000017.1"/>
</dbReference>
<protein>
    <submittedName>
        <fullName evidence="4">SEL1-like repeat protein</fullName>
    </submittedName>
</protein>
<dbReference type="Pfam" id="PF10503">
    <property type="entry name" value="Esterase_PHB"/>
    <property type="match status" value="1"/>
</dbReference>
<dbReference type="Proteomes" id="UP001454086">
    <property type="component" value="Unassembled WGS sequence"/>
</dbReference>
<evidence type="ECO:0000313" key="4">
    <source>
        <dbReference type="EMBL" id="MEQ2424705.1"/>
    </source>
</evidence>
<reference evidence="4 5" key="1">
    <citation type="submission" date="2024-03" db="EMBL/GenBank/DDBJ databases">
        <title>Human intestinal bacterial collection.</title>
        <authorList>
            <person name="Pauvert C."/>
            <person name="Hitch T.C.A."/>
            <person name="Clavel T."/>
        </authorList>
    </citation>
    <scope>NUCLEOTIDE SEQUENCE [LARGE SCALE GENOMIC DNA]</scope>
    <source>
        <strain evidence="4 5">CLA-SR-H021</strain>
    </source>
</reference>
<evidence type="ECO:0000313" key="5">
    <source>
        <dbReference type="Proteomes" id="UP001454086"/>
    </source>
</evidence>
<dbReference type="InterPro" id="IPR050767">
    <property type="entry name" value="Sel1_AlgK"/>
</dbReference>
<feature type="domain" description="Esterase Ig-like N-terminal" evidence="3">
    <location>
        <begin position="288"/>
        <end position="402"/>
    </location>
</feature>
<dbReference type="SUPFAM" id="SSF53474">
    <property type="entry name" value="alpha/beta-Hydrolases"/>
    <property type="match status" value="1"/>
</dbReference>